<evidence type="ECO:0000313" key="2">
    <source>
        <dbReference type="EMBL" id="HGW92294.1"/>
    </source>
</evidence>
<evidence type="ECO:0000256" key="1">
    <source>
        <dbReference type="SAM" id="Phobius"/>
    </source>
</evidence>
<dbReference type="Pfam" id="PF02681">
    <property type="entry name" value="DUF212"/>
    <property type="match status" value="1"/>
</dbReference>
<name>A0A7C4UDB0_UNCW3</name>
<feature type="transmembrane region" description="Helical" evidence="1">
    <location>
        <begin position="121"/>
        <end position="144"/>
    </location>
</feature>
<dbReference type="InterPro" id="IPR003832">
    <property type="entry name" value="DUF212"/>
</dbReference>
<reference evidence="2" key="1">
    <citation type="journal article" date="2020" name="mSystems">
        <title>Genome- and Community-Level Interaction Insights into Carbon Utilization and Element Cycling Functions of Hydrothermarchaeota in Hydrothermal Sediment.</title>
        <authorList>
            <person name="Zhou Z."/>
            <person name="Liu Y."/>
            <person name="Xu W."/>
            <person name="Pan J."/>
            <person name="Luo Z.H."/>
            <person name="Li M."/>
        </authorList>
    </citation>
    <scope>NUCLEOTIDE SEQUENCE [LARGE SCALE GENOMIC DNA]</scope>
    <source>
        <strain evidence="2">SpSt-780</strain>
    </source>
</reference>
<keyword evidence="1" id="KW-0812">Transmembrane</keyword>
<feature type="transmembrane region" description="Helical" evidence="1">
    <location>
        <begin position="7"/>
        <end position="30"/>
    </location>
</feature>
<dbReference type="AlphaFoldDB" id="A0A7C4UDB0"/>
<accession>A0A7C4UDB0</accession>
<gene>
    <name evidence="2" type="ORF">ENV67_07135</name>
</gene>
<proteinExistence type="predicted"/>
<protein>
    <submittedName>
        <fullName evidence="2">Divergent PAP2 family protein</fullName>
    </submittedName>
</protein>
<organism evidence="2">
    <name type="scientific">candidate division WOR-3 bacterium</name>
    <dbReference type="NCBI Taxonomy" id="2052148"/>
    <lineage>
        <taxon>Bacteria</taxon>
        <taxon>Bacteria division WOR-3</taxon>
    </lineage>
</organism>
<feature type="transmembrane region" description="Helical" evidence="1">
    <location>
        <begin position="70"/>
        <end position="89"/>
    </location>
</feature>
<keyword evidence="1" id="KW-1133">Transmembrane helix</keyword>
<sequence>MGFYSKYNIIIVTALCMLTTQFIKIINFYITNKRFNFIRLFETGGIPSSHAASSVTLTTLLFLKEGAKSSIFALALYLTIFIIYEAGGVRRHAGRQAMILNTIIEEIYRNKPVKEEKLKELIGHTPVEVFVGILYGFFFALALYR</sequence>
<comment type="caution">
    <text evidence="2">The sequence shown here is derived from an EMBL/GenBank/DDBJ whole genome shotgun (WGS) entry which is preliminary data.</text>
</comment>
<dbReference type="PANTHER" id="PTHR31446:SF29">
    <property type="entry name" value="ACID PHOSPHATASE_VANADIUM-DEPENDENT HALOPEROXIDASE-RELATED PROTEIN"/>
    <property type="match status" value="1"/>
</dbReference>
<dbReference type="EMBL" id="DTHG01000088">
    <property type="protein sequence ID" value="HGW92294.1"/>
    <property type="molecule type" value="Genomic_DNA"/>
</dbReference>
<keyword evidence="1" id="KW-0472">Membrane</keyword>
<dbReference type="PANTHER" id="PTHR31446">
    <property type="entry name" value="ACID PHOSPHATASE/VANADIUM-DEPENDENT HALOPEROXIDASE-RELATED PROTEIN"/>
    <property type="match status" value="1"/>
</dbReference>